<evidence type="ECO:0000256" key="16">
    <source>
        <dbReference type="ARBA" id="ARBA00023136"/>
    </source>
</evidence>
<evidence type="ECO:0000256" key="2">
    <source>
        <dbReference type="ARBA" id="ARBA00007606"/>
    </source>
</evidence>
<keyword evidence="9" id="KW-0812">Transmembrane</keyword>
<keyword evidence="17" id="KW-0675">Receptor</keyword>
<evidence type="ECO:0000256" key="20">
    <source>
        <dbReference type="PROSITE-ProRule" id="PRU10141"/>
    </source>
</evidence>
<evidence type="ECO:0000256" key="13">
    <source>
        <dbReference type="ARBA" id="ARBA00022777"/>
    </source>
</evidence>
<name>A0AAV8U8T8_9ROSI</name>
<dbReference type="FunFam" id="1.10.510.10:FF:000108">
    <property type="entry name" value="L-type lectin-domain containing receptor kinase S.4"/>
    <property type="match status" value="1"/>
</dbReference>
<gene>
    <name evidence="23" type="ORF">K2173_008424</name>
</gene>
<reference evidence="23 24" key="1">
    <citation type="submission" date="2021-09" db="EMBL/GenBank/DDBJ databases">
        <title>Genomic insights and catalytic innovation underlie evolution of tropane alkaloids biosynthesis.</title>
        <authorList>
            <person name="Wang Y.-J."/>
            <person name="Tian T."/>
            <person name="Huang J.-P."/>
            <person name="Huang S.-X."/>
        </authorList>
    </citation>
    <scope>NUCLEOTIDE SEQUENCE [LARGE SCALE GENOMIC DNA]</scope>
    <source>
        <strain evidence="23">KIB-2018</strain>
        <tissue evidence="23">Leaf</tissue>
    </source>
</reference>
<keyword evidence="15" id="KW-1133">Transmembrane helix</keyword>
<evidence type="ECO:0000256" key="14">
    <source>
        <dbReference type="ARBA" id="ARBA00022840"/>
    </source>
</evidence>
<evidence type="ECO:0000256" key="19">
    <source>
        <dbReference type="ARBA" id="ARBA00048679"/>
    </source>
</evidence>
<evidence type="ECO:0000256" key="18">
    <source>
        <dbReference type="ARBA" id="ARBA00047899"/>
    </source>
</evidence>
<dbReference type="PROSITE" id="PS00107">
    <property type="entry name" value="PROTEIN_KINASE_ATP"/>
    <property type="match status" value="1"/>
</dbReference>
<evidence type="ECO:0000256" key="3">
    <source>
        <dbReference type="ARBA" id="ARBA00008536"/>
    </source>
</evidence>
<dbReference type="InterPro" id="IPR017441">
    <property type="entry name" value="Protein_kinase_ATP_BS"/>
</dbReference>
<dbReference type="InterPro" id="IPR008271">
    <property type="entry name" value="Ser/Thr_kinase_AS"/>
</dbReference>
<dbReference type="InterPro" id="IPR050528">
    <property type="entry name" value="L-type_Lectin-RKs"/>
</dbReference>
<keyword evidence="6" id="KW-1003">Cell membrane</keyword>
<comment type="similarity">
    <text evidence="2">Belongs to the leguminous lectin family.</text>
</comment>
<dbReference type="GO" id="GO:0005524">
    <property type="term" value="F:ATP binding"/>
    <property type="evidence" value="ECO:0007669"/>
    <property type="project" value="UniProtKB-UniRule"/>
</dbReference>
<keyword evidence="11" id="KW-0430">Lectin</keyword>
<evidence type="ECO:0000256" key="12">
    <source>
        <dbReference type="ARBA" id="ARBA00022741"/>
    </source>
</evidence>
<feature type="signal peptide" evidence="21">
    <location>
        <begin position="1"/>
        <end position="21"/>
    </location>
</feature>
<keyword evidence="8" id="KW-0808">Transferase</keyword>
<dbReference type="SUPFAM" id="SSF49899">
    <property type="entry name" value="Concanavalin A-like lectins/glucanases"/>
    <property type="match status" value="1"/>
</dbReference>
<evidence type="ECO:0000313" key="24">
    <source>
        <dbReference type="Proteomes" id="UP001159364"/>
    </source>
</evidence>
<dbReference type="InterPro" id="IPR011009">
    <property type="entry name" value="Kinase-like_dom_sf"/>
</dbReference>
<dbReference type="FunFam" id="2.60.120.200:FF:000096">
    <property type="entry name" value="L-type lectin-domain containing receptor kinase V.9"/>
    <property type="match status" value="1"/>
</dbReference>
<dbReference type="SUPFAM" id="SSF56112">
    <property type="entry name" value="Protein kinase-like (PK-like)"/>
    <property type="match status" value="1"/>
</dbReference>
<comment type="caution">
    <text evidence="23">The sequence shown here is derived from an EMBL/GenBank/DDBJ whole genome shotgun (WGS) entry which is preliminary data.</text>
</comment>
<keyword evidence="12 20" id="KW-0547">Nucleotide-binding</keyword>
<dbReference type="GO" id="GO:0004674">
    <property type="term" value="F:protein serine/threonine kinase activity"/>
    <property type="evidence" value="ECO:0007669"/>
    <property type="project" value="UniProtKB-KW"/>
</dbReference>
<evidence type="ECO:0000256" key="10">
    <source>
        <dbReference type="ARBA" id="ARBA00022729"/>
    </source>
</evidence>
<feature type="binding site" evidence="20">
    <location>
        <position position="392"/>
    </location>
    <ligand>
        <name>ATP</name>
        <dbReference type="ChEBI" id="CHEBI:30616"/>
    </ligand>
</feature>
<dbReference type="GO" id="GO:0030246">
    <property type="term" value="F:carbohydrate binding"/>
    <property type="evidence" value="ECO:0007669"/>
    <property type="project" value="UniProtKB-KW"/>
</dbReference>
<evidence type="ECO:0000256" key="17">
    <source>
        <dbReference type="ARBA" id="ARBA00023170"/>
    </source>
</evidence>
<evidence type="ECO:0000256" key="5">
    <source>
        <dbReference type="ARBA" id="ARBA00012513"/>
    </source>
</evidence>
<dbReference type="Gene3D" id="2.60.120.200">
    <property type="match status" value="1"/>
</dbReference>
<dbReference type="InterPro" id="IPR001220">
    <property type="entry name" value="Legume_lectin_dom"/>
</dbReference>
<dbReference type="Gene3D" id="3.30.200.20">
    <property type="entry name" value="Phosphorylase Kinase, domain 1"/>
    <property type="match status" value="1"/>
</dbReference>
<evidence type="ECO:0000256" key="9">
    <source>
        <dbReference type="ARBA" id="ARBA00022692"/>
    </source>
</evidence>
<comment type="subcellular location">
    <subcellularLocation>
        <location evidence="1">Cell membrane</location>
        <topology evidence="1">Single-pass type I membrane protein</topology>
    </subcellularLocation>
</comment>
<keyword evidence="13" id="KW-0418">Kinase</keyword>
<dbReference type="Proteomes" id="UP001159364">
    <property type="component" value="Linkage Group LG08"/>
</dbReference>
<dbReference type="EMBL" id="JAIWQS010000008">
    <property type="protein sequence ID" value="KAJ8898930.1"/>
    <property type="molecule type" value="Genomic_DNA"/>
</dbReference>
<keyword evidence="24" id="KW-1185">Reference proteome</keyword>
<dbReference type="PROSITE" id="PS50011">
    <property type="entry name" value="PROTEIN_KINASE_DOM"/>
    <property type="match status" value="1"/>
</dbReference>
<dbReference type="InterPro" id="IPR013320">
    <property type="entry name" value="ConA-like_dom_sf"/>
</dbReference>
<evidence type="ECO:0000256" key="8">
    <source>
        <dbReference type="ARBA" id="ARBA00022679"/>
    </source>
</evidence>
<dbReference type="InterPro" id="IPR000719">
    <property type="entry name" value="Prot_kinase_dom"/>
</dbReference>
<sequence length="685" mass="75225">MTLTIPRAFLFYLFFFLSATAQSADEDLKSFIFSGFYGHENDLTLEQASISKPSGLLRLTNQSKNAIGHAFYDKPLQMIDPSSSSFNTNASSFSTTFVFAIVPSKSDDGGFGLAFTLSPSKSFPGAQADQYLGIFNSSNDGDPSNHIFAVEFDTKNGFENKAGSRGNHVGININGMVSKVKAMAAYDFRGNLVDLELEDGNPIQSWIDYDGANLIVNVTIVPVGKEKPSIPLISYPINLTSIVKESMYVGFSASTGEKSSSHYILGWSFSMSGLAPALNLSQLPIPPNLSQLSIPPTKEKNSSSSLHPTIIALSSVIAVLILIRLCLTVYKRMEQVESLEDWELECSHRLDYGDLYTATKGFKDSEIIGVGGSGAVYKAVMPMNGNEVAIKKITHNSIQGIKESAVQMESLGGLRHKNLVNLQGWCRRKNDLFLVYDYIPSGNLETLLHNPRENIVLSWEERFKIIKGIASGLLYLHEENEQVVIHRDIKPSNVLIDSETNARLGDFGLVRLSDHVTISHTANVVGTIGYIAPELARTGKASTSSDVFAYGILLLEVATGRRPIDTGHFILVDWVLECQQMGRILDAADPKLNSRFIVEQMELVLGLGLSCSDQQPENRLTIKQITRYLDGEDRIPTVNDWGSTDTRRLTELKSRLSVGISTDITTSYQSSYINGMSSSSIYAGR</sequence>
<comment type="similarity">
    <text evidence="3">In the N-terminal section; belongs to the leguminous lectin family.</text>
</comment>
<evidence type="ECO:0000256" key="1">
    <source>
        <dbReference type="ARBA" id="ARBA00004251"/>
    </source>
</evidence>
<dbReference type="CDD" id="cd06899">
    <property type="entry name" value="lectin_legume_LecRK_Arcelin_ConA"/>
    <property type="match status" value="1"/>
</dbReference>
<evidence type="ECO:0000256" key="15">
    <source>
        <dbReference type="ARBA" id="ARBA00022989"/>
    </source>
</evidence>
<evidence type="ECO:0000256" key="21">
    <source>
        <dbReference type="SAM" id="SignalP"/>
    </source>
</evidence>
<organism evidence="23 24">
    <name type="scientific">Erythroxylum novogranatense</name>
    <dbReference type="NCBI Taxonomy" id="1862640"/>
    <lineage>
        <taxon>Eukaryota</taxon>
        <taxon>Viridiplantae</taxon>
        <taxon>Streptophyta</taxon>
        <taxon>Embryophyta</taxon>
        <taxon>Tracheophyta</taxon>
        <taxon>Spermatophyta</taxon>
        <taxon>Magnoliopsida</taxon>
        <taxon>eudicotyledons</taxon>
        <taxon>Gunneridae</taxon>
        <taxon>Pentapetalae</taxon>
        <taxon>rosids</taxon>
        <taxon>fabids</taxon>
        <taxon>Malpighiales</taxon>
        <taxon>Erythroxylaceae</taxon>
        <taxon>Erythroxylum</taxon>
    </lineage>
</organism>
<dbReference type="EC" id="2.7.11.1" evidence="5"/>
<comment type="catalytic activity">
    <reaction evidence="19">
        <text>L-seryl-[protein] + ATP = O-phospho-L-seryl-[protein] + ADP + H(+)</text>
        <dbReference type="Rhea" id="RHEA:17989"/>
        <dbReference type="Rhea" id="RHEA-COMP:9863"/>
        <dbReference type="Rhea" id="RHEA-COMP:11604"/>
        <dbReference type="ChEBI" id="CHEBI:15378"/>
        <dbReference type="ChEBI" id="CHEBI:29999"/>
        <dbReference type="ChEBI" id="CHEBI:30616"/>
        <dbReference type="ChEBI" id="CHEBI:83421"/>
        <dbReference type="ChEBI" id="CHEBI:456216"/>
        <dbReference type="EC" id="2.7.11.1"/>
    </reaction>
</comment>
<evidence type="ECO:0000256" key="4">
    <source>
        <dbReference type="ARBA" id="ARBA00010217"/>
    </source>
</evidence>
<evidence type="ECO:0000256" key="6">
    <source>
        <dbReference type="ARBA" id="ARBA00022475"/>
    </source>
</evidence>
<keyword evidence="16" id="KW-0472">Membrane</keyword>
<keyword evidence="10 21" id="KW-0732">Signal</keyword>
<evidence type="ECO:0000313" key="23">
    <source>
        <dbReference type="EMBL" id="KAJ8898930.1"/>
    </source>
</evidence>
<evidence type="ECO:0000259" key="22">
    <source>
        <dbReference type="PROSITE" id="PS50011"/>
    </source>
</evidence>
<feature type="domain" description="Protein kinase" evidence="22">
    <location>
        <begin position="362"/>
        <end position="638"/>
    </location>
</feature>
<protein>
    <recommendedName>
        <fullName evidence="5">non-specific serine/threonine protein kinase</fullName>
        <ecNumber evidence="5">2.7.11.1</ecNumber>
    </recommendedName>
</protein>
<dbReference type="Pfam" id="PF00139">
    <property type="entry name" value="Lectin_legB"/>
    <property type="match status" value="1"/>
</dbReference>
<comment type="catalytic activity">
    <reaction evidence="18">
        <text>L-threonyl-[protein] + ATP = O-phospho-L-threonyl-[protein] + ADP + H(+)</text>
        <dbReference type="Rhea" id="RHEA:46608"/>
        <dbReference type="Rhea" id="RHEA-COMP:11060"/>
        <dbReference type="Rhea" id="RHEA-COMP:11605"/>
        <dbReference type="ChEBI" id="CHEBI:15378"/>
        <dbReference type="ChEBI" id="CHEBI:30013"/>
        <dbReference type="ChEBI" id="CHEBI:30616"/>
        <dbReference type="ChEBI" id="CHEBI:61977"/>
        <dbReference type="ChEBI" id="CHEBI:456216"/>
        <dbReference type="EC" id="2.7.11.1"/>
    </reaction>
</comment>
<proteinExistence type="inferred from homology"/>
<dbReference type="AlphaFoldDB" id="A0AAV8U8T8"/>
<dbReference type="PANTHER" id="PTHR27007">
    <property type="match status" value="1"/>
</dbReference>
<keyword evidence="7" id="KW-0723">Serine/threonine-protein kinase</keyword>
<dbReference type="Pfam" id="PF00069">
    <property type="entry name" value="Pkinase"/>
    <property type="match status" value="1"/>
</dbReference>
<keyword evidence="14 20" id="KW-0067">ATP-binding</keyword>
<dbReference type="GO" id="GO:0005886">
    <property type="term" value="C:plasma membrane"/>
    <property type="evidence" value="ECO:0007669"/>
    <property type="project" value="UniProtKB-SubCell"/>
</dbReference>
<dbReference type="Gene3D" id="1.10.510.10">
    <property type="entry name" value="Transferase(Phosphotransferase) domain 1"/>
    <property type="match status" value="1"/>
</dbReference>
<accession>A0AAV8U8T8</accession>
<evidence type="ECO:0000256" key="7">
    <source>
        <dbReference type="ARBA" id="ARBA00022527"/>
    </source>
</evidence>
<feature type="chain" id="PRO_5043361762" description="non-specific serine/threonine protein kinase" evidence="21">
    <location>
        <begin position="22"/>
        <end position="685"/>
    </location>
</feature>
<comment type="similarity">
    <text evidence="4">In the C-terminal section; belongs to the protein kinase superfamily. Ser/Thr protein kinase family.</text>
</comment>
<evidence type="ECO:0000256" key="11">
    <source>
        <dbReference type="ARBA" id="ARBA00022734"/>
    </source>
</evidence>
<dbReference type="PROSITE" id="PS00108">
    <property type="entry name" value="PROTEIN_KINASE_ST"/>
    <property type="match status" value="1"/>
</dbReference>
<dbReference type="SMART" id="SM00220">
    <property type="entry name" value="S_TKc"/>
    <property type="match status" value="1"/>
</dbReference>